<dbReference type="Proteomes" id="UP000594205">
    <property type="component" value="Chromosome"/>
</dbReference>
<keyword evidence="2 6" id="KW-0812">Transmembrane</keyword>
<keyword evidence="9" id="KW-1185">Reference proteome</keyword>
<feature type="transmembrane region" description="Helical" evidence="6">
    <location>
        <begin position="31"/>
        <end position="50"/>
    </location>
</feature>
<dbReference type="Pfam" id="PF01061">
    <property type="entry name" value="ABC2_membrane"/>
    <property type="match status" value="1"/>
</dbReference>
<feature type="domain" description="ABC transmembrane type-2" evidence="7">
    <location>
        <begin position="29"/>
        <end position="253"/>
    </location>
</feature>
<keyword evidence="6" id="KW-0813">Transport</keyword>
<evidence type="ECO:0000256" key="2">
    <source>
        <dbReference type="ARBA" id="ARBA00022692"/>
    </source>
</evidence>
<evidence type="ECO:0000256" key="1">
    <source>
        <dbReference type="ARBA" id="ARBA00004141"/>
    </source>
</evidence>
<reference evidence="8 9" key="1">
    <citation type="submission" date="2020-10" db="EMBL/GenBank/DDBJ databases">
        <title>Streptomyces ferrugineus complate genome analysis.</title>
        <authorList>
            <person name="Anwar N."/>
        </authorList>
    </citation>
    <scope>NUCLEOTIDE SEQUENCE [LARGE SCALE GENOMIC DNA]</scope>
    <source>
        <strain evidence="8 9">CCTCC AA2014009</strain>
    </source>
</reference>
<dbReference type="AlphaFoldDB" id="A0A7M2SJT2"/>
<dbReference type="GO" id="GO:0043190">
    <property type="term" value="C:ATP-binding cassette (ABC) transporter complex"/>
    <property type="evidence" value="ECO:0007669"/>
    <property type="project" value="InterPro"/>
</dbReference>
<evidence type="ECO:0000256" key="4">
    <source>
        <dbReference type="ARBA" id="ARBA00023136"/>
    </source>
</evidence>
<dbReference type="PIRSF" id="PIRSF006648">
    <property type="entry name" value="DrrB"/>
    <property type="match status" value="1"/>
</dbReference>
<evidence type="ECO:0000259" key="7">
    <source>
        <dbReference type="PROSITE" id="PS51012"/>
    </source>
</evidence>
<feature type="transmembrane region" description="Helical" evidence="6">
    <location>
        <begin position="178"/>
        <end position="204"/>
    </location>
</feature>
<feature type="transmembrane region" description="Helical" evidence="6">
    <location>
        <begin position="140"/>
        <end position="166"/>
    </location>
</feature>
<dbReference type="InterPro" id="IPR000412">
    <property type="entry name" value="ABC_2_transport"/>
</dbReference>
<gene>
    <name evidence="8" type="ORF">IM697_42240</name>
</gene>
<comment type="subcellular location">
    <subcellularLocation>
        <location evidence="6">Cell membrane</location>
        <topology evidence="6">Multi-pass membrane protein</topology>
    </subcellularLocation>
    <subcellularLocation>
        <location evidence="1">Membrane</location>
        <topology evidence="1">Multi-pass membrane protein</topology>
    </subcellularLocation>
</comment>
<evidence type="ECO:0000256" key="5">
    <source>
        <dbReference type="ARBA" id="ARBA00023251"/>
    </source>
</evidence>
<evidence type="ECO:0000313" key="8">
    <source>
        <dbReference type="EMBL" id="QOV36532.1"/>
    </source>
</evidence>
<dbReference type="KEGG" id="sfeu:IM697_42240"/>
<accession>A0A7M2SJT2</accession>
<dbReference type="InterPro" id="IPR013525">
    <property type="entry name" value="ABC2_TM"/>
</dbReference>
<dbReference type="PANTHER" id="PTHR43229">
    <property type="entry name" value="NODULATION PROTEIN J"/>
    <property type="match status" value="1"/>
</dbReference>
<dbReference type="EMBL" id="CP063373">
    <property type="protein sequence ID" value="QOV36532.1"/>
    <property type="molecule type" value="Genomic_DNA"/>
</dbReference>
<dbReference type="GO" id="GO:0140359">
    <property type="term" value="F:ABC-type transporter activity"/>
    <property type="evidence" value="ECO:0007669"/>
    <property type="project" value="InterPro"/>
</dbReference>
<dbReference type="GO" id="GO:0046677">
    <property type="term" value="P:response to antibiotic"/>
    <property type="evidence" value="ECO:0007669"/>
    <property type="project" value="UniProtKB-KW"/>
</dbReference>
<evidence type="ECO:0000256" key="3">
    <source>
        <dbReference type="ARBA" id="ARBA00022989"/>
    </source>
</evidence>
<keyword evidence="4 6" id="KW-0472">Membrane</keyword>
<feature type="transmembrane region" description="Helical" evidence="6">
    <location>
        <begin position="104"/>
        <end position="128"/>
    </location>
</feature>
<sequence length="255" mass="27410">MSTNAGAHALTDSWTMTRRELAHWARQPVQVVVNLVFPVMLLLMFGYLIGGGRGVEGSYIDYLVPGMLALTMAFGLEGTMIAVTQDLNKGVIDRFRSMPMTNGAVLVGRSAADMLQSALALLVLMGVGHALGWRVDGGPGAFLGAFGLLLLFRFAMLWIGIHLALVAGRPEMVQAVQILVWPIAFLSNALALPESMPGWLAAVVDRNPMSHTATAVRDLFAGTGTAHLAAAIVWPLVLLAVFFPLAVRRFARMSR</sequence>
<keyword evidence="5" id="KW-0046">Antibiotic resistance</keyword>
<protein>
    <recommendedName>
        <fullName evidence="6">Transport permease protein</fullName>
    </recommendedName>
</protein>
<dbReference type="InterPro" id="IPR051784">
    <property type="entry name" value="Nod_factor_ABC_transporter"/>
</dbReference>
<keyword evidence="3 6" id="KW-1133">Transmembrane helix</keyword>
<evidence type="ECO:0000313" key="9">
    <source>
        <dbReference type="Proteomes" id="UP000594205"/>
    </source>
</evidence>
<feature type="transmembrane region" description="Helical" evidence="6">
    <location>
        <begin position="62"/>
        <end position="83"/>
    </location>
</feature>
<evidence type="ECO:0000256" key="6">
    <source>
        <dbReference type="RuleBase" id="RU361157"/>
    </source>
</evidence>
<feature type="transmembrane region" description="Helical" evidence="6">
    <location>
        <begin position="224"/>
        <end position="247"/>
    </location>
</feature>
<proteinExistence type="inferred from homology"/>
<keyword evidence="6" id="KW-1003">Cell membrane</keyword>
<comment type="similarity">
    <text evidence="6">Belongs to the ABC-2 integral membrane protein family.</text>
</comment>
<organism evidence="8 9">
    <name type="scientific">Streptomyces ferrugineus</name>
    <dbReference type="NCBI Taxonomy" id="1413221"/>
    <lineage>
        <taxon>Bacteria</taxon>
        <taxon>Bacillati</taxon>
        <taxon>Actinomycetota</taxon>
        <taxon>Actinomycetes</taxon>
        <taxon>Kitasatosporales</taxon>
        <taxon>Streptomycetaceae</taxon>
        <taxon>Streptomyces</taxon>
    </lineage>
</organism>
<name>A0A7M2SJT2_9ACTN</name>
<dbReference type="PANTHER" id="PTHR43229:SF2">
    <property type="entry name" value="NODULATION PROTEIN J"/>
    <property type="match status" value="1"/>
</dbReference>
<dbReference type="InterPro" id="IPR047817">
    <property type="entry name" value="ABC2_TM_bact-type"/>
</dbReference>
<dbReference type="PROSITE" id="PS51012">
    <property type="entry name" value="ABC_TM2"/>
    <property type="match status" value="1"/>
</dbReference>